<feature type="region of interest" description="Disordered" evidence="1">
    <location>
        <begin position="1"/>
        <end position="83"/>
    </location>
</feature>
<evidence type="ECO:0000313" key="2">
    <source>
        <dbReference type="EMBL" id="KAL2267052.1"/>
    </source>
</evidence>
<evidence type="ECO:0008006" key="4">
    <source>
        <dbReference type="Google" id="ProtNLM"/>
    </source>
</evidence>
<dbReference type="PANTHER" id="PTHR31965:SF1">
    <property type="entry name" value="TRANSMEMBRANE PROTEIN 42"/>
    <property type="match status" value="1"/>
</dbReference>
<feature type="compositionally biased region" description="Basic and acidic residues" evidence="1">
    <location>
        <begin position="237"/>
        <end position="252"/>
    </location>
</feature>
<evidence type="ECO:0000256" key="1">
    <source>
        <dbReference type="SAM" id="MobiDB-lite"/>
    </source>
</evidence>
<proteinExistence type="predicted"/>
<dbReference type="Proteomes" id="UP001600064">
    <property type="component" value="Unassembled WGS sequence"/>
</dbReference>
<protein>
    <recommendedName>
        <fullName evidence="4">Transmembrane protein 42</fullName>
    </recommendedName>
</protein>
<dbReference type="SUPFAM" id="SSF103481">
    <property type="entry name" value="Multidrug resistance efflux transporter EmrE"/>
    <property type="match status" value="1"/>
</dbReference>
<dbReference type="InterPro" id="IPR039632">
    <property type="entry name" value="TMEM42"/>
</dbReference>
<feature type="compositionally biased region" description="Polar residues" evidence="1">
    <location>
        <begin position="14"/>
        <end position="23"/>
    </location>
</feature>
<gene>
    <name evidence="2" type="ORF">VTJ83DRAFT_4329</name>
</gene>
<feature type="compositionally biased region" description="Basic and acidic residues" evidence="1">
    <location>
        <begin position="260"/>
        <end position="271"/>
    </location>
</feature>
<dbReference type="RefSeq" id="XP_070865779.1">
    <property type="nucleotide sequence ID" value="XM_071010806.1"/>
</dbReference>
<comment type="caution">
    <text evidence="2">The sequence shown here is derived from an EMBL/GenBank/DDBJ whole genome shotgun (WGS) entry which is preliminary data.</text>
</comment>
<organism evidence="2 3">
    <name type="scientific">Remersonia thermophila</name>
    <dbReference type="NCBI Taxonomy" id="72144"/>
    <lineage>
        <taxon>Eukaryota</taxon>
        <taxon>Fungi</taxon>
        <taxon>Dikarya</taxon>
        <taxon>Ascomycota</taxon>
        <taxon>Pezizomycotina</taxon>
        <taxon>Sordariomycetes</taxon>
        <taxon>Sordariomycetidae</taxon>
        <taxon>Sordariales</taxon>
        <taxon>Sordariales incertae sedis</taxon>
        <taxon>Remersonia</taxon>
    </lineage>
</organism>
<dbReference type="PANTHER" id="PTHR31965">
    <property type="entry name" value="TRANSMEMBRANE PROTEIN 42"/>
    <property type="match status" value="1"/>
</dbReference>
<sequence length="271" mass="29024">MGPRDLNAVPHPSDPSQLETTMRTLRPRKPKPGPSTTTLSQPEAIVEPSPSSVSSAVSGSEVRKRRAENEKRPEGDKMSPLDEERPLLAGHSASSSLPSESPSWSQRNQWILLALASGACAAFNGVFAKLTTTELTTSLSSRISSLLGLDKAENVVEWVVRGSFFGLNLTFNGVMWTLFTTALARGHSTTQVSIMNTSANFVLTALLGSAIFSEALPPLWWLGATMLVAGNVIIGRKDEGRPSRGPESEQRGEISTPSGRQDESGESTHGK</sequence>
<dbReference type="InterPro" id="IPR037185">
    <property type="entry name" value="EmrE-like"/>
</dbReference>
<feature type="compositionally biased region" description="Basic and acidic residues" evidence="1">
    <location>
        <begin position="67"/>
        <end position="83"/>
    </location>
</feature>
<feature type="region of interest" description="Disordered" evidence="1">
    <location>
        <begin position="237"/>
        <end position="271"/>
    </location>
</feature>
<accession>A0ABR4D9L4</accession>
<feature type="compositionally biased region" description="Low complexity" evidence="1">
    <location>
        <begin position="42"/>
        <end position="60"/>
    </location>
</feature>
<name>A0ABR4D9L4_9PEZI</name>
<reference evidence="2 3" key="1">
    <citation type="journal article" date="2024" name="Commun. Biol.">
        <title>Comparative genomic analysis of thermophilic fungi reveals convergent evolutionary adaptations and gene losses.</title>
        <authorList>
            <person name="Steindorff A.S."/>
            <person name="Aguilar-Pontes M.V."/>
            <person name="Robinson A.J."/>
            <person name="Andreopoulos B."/>
            <person name="LaButti K."/>
            <person name="Kuo A."/>
            <person name="Mondo S."/>
            <person name="Riley R."/>
            <person name="Otillar R."/>
            <person name="Haridas S."/>
            <person name="Lipzen A."/>
            <person name="Grimwood J."/>
            <person name="Schmutz J."/>
            <person name="Clum A."/>
            <person name="Reid I.D."/>
            <person name="Moisan M.C."/>
            <person name="Butler G."/>
            <person name="Nguyen T.T.M."/>
            <person name="Dewar K."/>
            <person name="Conant G."/>
            <person name="Drula E."/>
            <person name="Henrissat B."/>
            <person name="Hansel C."/>
            <person name="Singer S."/>
            <person name="Hutchinson M.I."/>
            <person name="de Vries R.P."/>
            <person name="Natvig D.O."/>
            <person name="Powell A.J."/>
            <person name="Tsang A."/>
            <person name="Grigoriev I.V."/>
        </authorList>
    </citation>
    <scope>NUCLEOTIDE SEQUENCE [LARGE SCALE GENOMIC DNA]</scope>
    <source>
        <strain evidence="2 3">ATCC 22073</strain>
    </source>
</reference>
<keyword evidence="3" id="KW-1185">Reference proteome</keyword>
<dbReference type="GeneID" id="98125450"/>
<evidence type="ECO:0000313" key="3">
    <source>
        <dbReference type="Proteomes" id="UP001600064"/>
    </source>
</evidence>
<dbReference type="EMBL" id="JAZGUE010000004">
    <property type="protein sequence ID" value="KAL2267052.1"/>
    <property type="molecule type" value="Genomic_DNA"/>
</dbReference>